<sequence length="57" mass="6670">MFLFFTERTFVIGQEAVQTWVSVFLNGMAITVLLLFIIQWLILGKSLFKEIEEKKAM</sequence>
<organism evidence="2 3">
    <name type="scientific">Allobacillus halotolerans</name>
    <dbReference type="NCBI Taxonomy" id="570278"/>
    <lineage>
        <taxon>Bacteria</taxon>
        <taxon>Bacillati</taxon>
        <taxon>Bacillota</taxon>
        <taxon>Bacilli</taxon>
        <taxon>Bacillales</taxon>
        <taxon>Bacillaceae</taxon>
        <taxon>Allobacillus</taxon>
    </lineage>
</organism>
<keyword evidence="1" id="KW-0812">Transmembrane</keyword>
<evidence type="ECO:0000256" key="1">
    <source>
        <dbReference type="SAM" id="Phobius"/>
    </source>
</evidence>
<keyword evidence="1" id="KW-1133">Transmembrane helix</keyword>
<keyword evidence="1" id="KW-0472">Membrane</keyword>
<feature type="transmembrane region" description="Helical" evidence="1">
    <location>
        <begin position="20"/>
        <end position="43"/>
    </location>
</feature>
<name>A0ABS6GNS5_9BACI</name>
<dbReference type="RefSeq" id="WP_186278631.1">
    <property type="nucleotide sequence ID" value="NZ_CAUPKR010000006.1"/>
</dbReference>
<accession>A0ABS6GNS5</accession>
<evidence type="ECO:0000313" key="2">
    <source>
        <dbReference type="EMBL" id="MBU6080774.1"/>
    </source>
</evidence>
<protein>
    <submittedName>
        <fullName evidence="2">Uncharacterized protein</fullName>
    </submittedName>
</protein>
<comment type="caution">
    <text evidence="2">The sequence shown here is derived from an EMBL/GenBank/DDBJ whole genome shotgun (WGS) entry which is preliminary data.</text>
</comment>
<dbReference type="EMBL" id="JAHLZF010000008">
    <property type="protein sequence ID" value="MBU6080774.1"/>
    <property type="molecule type" value="Genomic_DNA"/>
</dbReference>
<proteinExistence type="predicted"/>
<reference evidence="2 3" key="1">
    <citation type="journal article" date="2011" name="Int. J. Syst. Evol. Microbiol.">
        <title>Allobacillus halotolerans gen. nov., sp. nov. isolated from shrimp paste.</title>
        <authorList>
            <person name="Sheu S.Y."/>
            <person name="Arun A.B."/>
            <person name="Jiang S.R."/>
            <person name="Young C.C."/>
            <person name="Chen W.M."/>
        </authorList>
    </citation>
    <scope>NUCLEOTIDE SEQUENCE [LARGE SCALE GENOMIC DNA]</scope>
    <source>
        <strain evidence="2 3">LMG 24826</strain>
    </source>
</reference>
<evidence type="ECO:0000313" key="3">
    <source>
        <dbReference type="Proteomes" id="UP000812672"/>
    </source>
</evidence>
<dbReference type="Proteomes" id="UP000812672">
    <property type="component" value="Unassembled WGS sequence"/>
</dbReference>
<gene>
    <name evidence="2" type="ORF">KQ486_07060</name>
</gene>
<keyword evidence="3" id="KW-1185">Reference proteome</keyword>